<dbReference type="InterPro" id="IPR036236">
    <property type="entry name" value="Znf_C2H2_sf"/>
</dbReference>
<feature type="compositionally biased region" description="Basic and acidic residues" evidence="1">
    <location>
        <begin position="794"/>
        <end position="808"/>
    </location>
</feature>
<dbReference type="InterPro" id="IPR013087">
    <property type="entry name" value="Znf_C2H2_type"/>
</dbReference>
<feature type="region of interest" description="Disordered" evidence="1">
    <location>
        <begin position="699"/>
        <end position="819"/>
    </location>
</feature>
<gene>
    <name evidence="3" type="ORF">C0J50_2572</name>
</gene>
<evidence type="ECO:0000313" key="4">
    <source>
        <dbReference type="Proteomes" id="UP001205998"/>
    </source>
</evidence>
<sequence length="1035" mass="113728">MNAQNLQQNFILFLEKKKDSKEALKSLNGRLCCAKCRFSTKDTALYERHVAQHEEVTFSCNICNHVSYSRVESQRHLVKHKGSFPYKCSWCHYGAVRRDYMVKHIQRIHGKSADGIFKNDCPKKFEVTKGLCLTNPRTLGGPSHDVKALTRSADNLSGLLSNTSQTKTSAPYHVSSTTCSLPVIKTQPSIVPNTTHAVCKVSQGIFHPPVSTVKEVGPNLAVECIKNLTERTSLESTAVTSVLPRVHVNIFGDRAVQQKPPLQSQSVSGTAKTPVQPKIIPKIQVGLPVSTNKHLKTLLSNQSETPVAQKSVIFGPMQNIQVAHVAQKSVPSTANPTIPVERFRQGVPSTKQVTQTTEKQKTRPNILVRRPSMTLESSAKSGVQVGLLAPLNQPIQHSHPLMISSPQERNLPQSNVQVELLAPLNQPIQHNKPLTVSCPEEITIPAGCLVELVEVKNVNGTRELELRLVPQLLPGPQQVDKQSNTVTSTTSRVAFKCRVAADNDQPINTNHEITPKANVIPEHLVQRSHLKKLALDKVNVKNETEVNKKALCSRKNVTPVPGSSSKWLHAVSKSEVWNPSDLRKFTEQPGGAQLSVVTEQFKAQSHTNCTVKNVSPLTKDQSIKAEGSKYENRASEPSANKLEDAELSYQGLPVISSVFSLCPIPQDALRSVHPKEIEAQMSVGLESKESTDNPRVCRPALKAEEETSVLPGSIPKSGKLTEKKEEVLEEPQAPEDLVKEKLDTMGKEKSAKEETKPELCRSSPDVLPTDLSVGLSSNMNSSSVRKSDSPTQPEKTEKTEKTTLESEKTLLPQNDGPLASSLNPTVALIRMPSLECFSASESANKVQEKPDSEESVTARPVVCCTSNQQNQQERTIKLVLKRKRSETETAQDHTLGLVCVDISATNKKARKEKKRAKKHKSSKGNQLLGKGTLGEMFLTPLKLEQLVKRPGPNQPVVVLNHPNPLIRMVSIEKHTLNNQDCRISDLDLCNQEGSASPEPLGTSPALKMTLKKVQGQTYQVTELLLKGVFKNTVLG</sequence>
<dbReference type="AlphaFoldDB" id="A0AAD5FTS9"/>
<dbReference type="SMART" id="SM00355">
    <property type="entry name" value="ZnF_C2H2"/>
    <property type="match status" value="3"/>
</dbReference>
<feature type="domain" description="C2H2-type" evidence="2">
    <location>
        <begin position="31"/>
        <end position="53"/>
    </location>
</feature>
<organism evidence="3 4">
    <name type="scientific">Silurus asotus</name>
    <name type="common">Amur catfish</name>
    <name type="synonym">Parasilurus asotus</name>
    <dbReference type="NCBI Taxonomy" id="30991"/>
    <lineage>
        <taxon>Eukaryota</taxon>
        <taxon>Metazoa</taxon>
        <taxon>Chordata</taxon>
        <taxon>Craniata</taxon>
        <taxon>Vertebrata</taxon>
        <taxon>Euteleostomi</taxon>
        <taxon>Actinopterygii</taxon>
        <taxon>Neopterygii</taxon>
        <taxon>Teleostei</taxon>
        <taxon>Ostariophysi</taxon>
        <taxon>Siluriformes</taxon>
        <taxon>Siluridae</taxon>
        <taxon>Silurus</taxon>
    </lineage>
</organism>
<keyword evidence="4" id="KW-1185">Reference proteome</keyword>
<name>A0AAD5FTS9_SILAS</name>
<comment type="caution">
    <text evidence="3">The sequence shown here is derived from an EMBL/GenBank/DDBJ whole genome shotgun (WGS) entry which is preliminary data.</text>
</comment>
<evidence type="ECO:0000313" key="3">
    <source>
        <dbReference type="EMBL" id="KAI5628870.1"/>
    </source>
</evidence>
<feature type="domain" description="C2H2-type" evidence="2">
    <location>
        <begin position="86"/>
        <end position="109"/>
    </location>
</feature>
<evidence type="ECO:0000256" key="1">
    <source>
        <dbReference type="SAM" id="MobiDB-lite"/>
    </source>
</evidence>
<feature type="domain" description="C2H2-type" evidence="2">
    <location>
        <begin position="58"/>
        <end position="80"/>
    </location>
</feature>
<dbReference type="Gene3D" id="3.30.160.60">
    <property type="entry name" value="Classic Zinc Finger"/>
    <property type="match status" value="1"/>
</dbReference>
<dbReference type="Proteomes" id="UP001205998">
    <property type="component" value="Unassembled WGS sequence"/>
</dbReference>
<proteinExistence type="predicted"/>
<evidence type="ECO:0000259" key="2">
    <source>
        <dbReference type="SMART" id="SM00355"/>
    </source>
</evidence>
<reference evidence="3" key="1">
    <citation type="submission" date="2018-07" db="EMBL/GenBank/DDBJ databases">
        <title>Comparative genomics of catfishes provides insights into carnivory and benthic adaptation.</title>
        <authorList>
            <person name="Zhang Y."/>
            <person name="Wang D."/>
            <person name="Peng Z."/>
            <person name="Zheng S."/>
            <person name="Shao F."/>
            <person name="Tao W."/>
        </authorList>
    </citation>
    <scope>NUCLEOTIDE SEQUENCE</scope>
    <source>
        <strain evidence="3">Chongqing</strain>
    </source>
</reference>
<dbReference type="EMBL" id="MU541276">
    <property type="protein sequence ID" value="KAI5628870.1"/>
    <property type="molecule type" value="Genomic_DNA"/>
</dbReference>
<accession>A0AAD5FTS9</accession>
<feature type="compositionally biased region" description="Low complexity" evidence="1">
    <location>
        <begin position="771"/>
        <end position="784"/>
    </location>
</feature>
<dbReference type="SUPFAM" id="SSF57667">
    <property type="entry name" value="beta-beta-alpha zinc fingers"/>
    <property type="match status" value="1"/>
</dbReference>
<protein>
    <submittedName>
        <fullName evidence="3">Zinc finger protein 518B</fullName>
    </submittedName>
</protein>
<feature type="compositionally biased region" description="Basic and acidic residues" evidence="1">
    <location>
        <begin position="736"/>
        <end position="759"/>
    </location>
</feature>